<dbReference type="InterPro" id="IPR036640">
    <property type="entry name" value="ABC1_TM_sf"/>
</dbReference>
<dbReference type="Gene3D" id="1.20.1560.10">
    <property type="entry name" value="ABC transporter type 1, transmembrane domain"/>
    <property type="match status" value="1"/>
</dbReference>
<dbReference type="Proteomes" id="UP000004191">
    <property type="component" value="Unassembled WGS sequence"/>
</dbReference>
<evidence type="ECO:0000256" key="1">
    <source>
        <dbReference type="ARBA" id="ARBA00004651"/>
    </source>
</evidence>
<dbReference type="GO" id="GO:0005886">
    <property type="term" value="C:plasma membrane"/>
    <property type="evidence" value="ECO:0007669"/>
    <property type="project" value="UniProtKB-SubCell"/>
</dbReference>
<keyword evidence="11" id="KW-1185">Reference proteome</keyword>
<protein>
    <recommendedName>
        <fullName evidence="12">ABC transporter domain-containing protein</fullName>
    </recommendedName>
</protein>
<dbReference type="RefSeq" id="WP_005397560.1">
    <property type="nucleotide sequence ID" value="NZ_JH601088.1"/>
</dbReference>
<dbReference type="InterPro" id="IPR039421">
    <property type="entry name" value="Type_1_exporter"/>
</dbReference>
<dbReference type="GO" id="GO:0016887">
    <property type="term" value="F:ATP hydrolysis activity"/>
    <property type="evidence" value="ECO:0007669"/>
    <property type="project" value="InterPro"/>
</dbReference>
<dbReference type="PANTHER" id="PTHR24221:SF654">
    <property type="entry name" value="ATP-BINDING CASSETTE SUB-FAMILY B MEMBER 6"/>
    <property type="match status" value="1"/>
</dbReference>
<dbReference type="InterPro" id="IPR003439">
    <property type="entry name" value="ABC_transporter-like_ATP-bd"/>
</dbReference>
<dbReference type="EMBL" id="AGEI01000012">
    <property type="protein sequence ID" value="EHR35500.1"/>
    <property type="molecule type" value="Genomic_DNA"/>
</dbReference>
<comment type="caution">
    <text evidence="10">The sequence shown here is derived from an EMBL/GenBank/DDBJ whole genome shotgun (WGS) entry which is preliminary data.</text>
</comment>
<dbReference type="Pfam" id="PF00005">
    <property type="entry name" value="ABC_tran"/>
    <property type="match status" value="1"/>
</dbReference>
<keyword evidence="2 7" id="KW-0812">Transmembrane</keyword>
<feature type="domain" description="ABC transmembrane type-1" evidence="9">
    <location>
        <begin position="31"/>
        <end position="310"/>
    </location>
</feature>
<organism evidence="10 11">
    <name type="scientific">Helcococcus kunzii ATCC 51366</name>
    <dbReference type="NCBI Taxonomy" id="883114"/>
    <lineage>
        <taxon>Bacteria</taxon>
        <taxon>Bacillati</taxon>
        <taxon>Bacillota</taxon>
        <taxon>Tissierellia</taxon>
        <taxon>Tissierellales</taxon>
        <taxon>Peptoniphilaceae</taxon>
        <taxon>Helcococcus</taxon>
    </lineage>
</organism>
<dbReference type="HOGENOM" id="CLU_000604_84_3_9"/>
<evidence type="ECO:0000313" key="11">
    <source>
        <dbReference type="Proteomes" id="UP000004191"/>
    </source>
</evidence>
<reference evidence="10 11" key="1">
    <citation type="submission" date="2012-01" db="EMBL/GenBank/DDBJ databases">
        <title>The Genome Sequence of Helcococcus kunzii ATCC 51366.</title>
        <authorList>
            <consortium name="The Broad Institute Genome Sequencing Platform"/>
            <person name="Earl A."/>
            <person name="Ward D."/>
            <person name="Feldgarden M."/>
            <person name="Gevers D."/>
            <person name="Huys G."/>
            <person name="Young S.K."/>
            <person name="Zeng Q."/>
            <person name="Gargeya S."/>
            <person name="Fitzgerald M."/>
            <person name="Haas B."/>
            <person name="Abouelleil A."/>
            <person name="Alvarado L."/>
            <person name="Arachchi H.M."/>
            <person name="Berlin A."/>
            <person name="Chapman S.B."/>
            <person name="Gearin G."/>
            <person name="Goldberg J."/>
            <person name="Griggs A."/>
            <person name="Gujja S."/>
            <person name="Hansen M."/>
            <person name="Heiman D."/>
            <person name="Howarth C."/>
            <person name="Larimer J."/>
            <person name="Lui A."/>
            <person name="MacDonald P.J.P."/>
            <person name="McCowen C."/>
            <person name="Montmayeur A."/>
            <person name="Murphy C."/>
            <person name="Neiman D."/>
            <person name="Pearson M."/>
            <person name="Priest M."/>
            <person name="Roberts A."/>
            <person name="Saif S."/>
            <person name="Shea T."/>
            <person name="Sisk P."/>
            <person name="Stolte C."/>
            <person name="Sykes S."/>
            <person name="Wortman J."/>
            <person name="Nusbaum C."/>
            <person name="Birren B."/>
        </authorList>
    </citation>
    <scope>NUCLEOTIDE SEQUENCE [LARGE SCALE GENOMIC DNA]</scope>
    <source>
        <strain evidence="10 11">ATCC 51366</strain>
    </source>
</reference>
<dbReference type="InterPro" id="IPR011527">
    <property type="entry name" value="ABC1_TM_dom"/>
</dbReference>
<dbReference type="InterPro" id="IPR027417">
    <property type="entry name" value="P-loop_NTPase"/>
</dbReference>
<feature type="transmembrane region" description="Helical" evidence="7">
    <location>
        <begin position="67"/>
        <end position="85"/>
    </location>
</feature>
<evidence type="ECO:0000256" key="2">
    <source>
        <dbReference type="ARBA" id="ARBA00022692"/>
    </source>
</evidence>
<dbReference type="AlphaFoldDB" id="H3NM91"/>
<accession>H3NM91</accession>
<dbReference type="PANTHER" id="PTHR24221">
    <property type="entry name" value="ATP-BINDING CASSETTE SUB-FAMILY B"/>
    <property type="match status" value="1"/>
</dbReference>
<dbReference type="CDD" id="cd03228">
    <property type="entry name" value="ABCC_MRP_Like"/>
    <property type="match status" value="1"/>
</dbReference>
<dbReference type="STRING" id="883114.HMPREF9709_00452"/>
<evidence type="ECO:0000259" key="9">
    <source>
        <dbReference type="PROSITE" id="PS50929"/>
    </source>
</evidence>
<dbReference type="GO" id="GO:0034040">
    <property type="term" value="F:ATPase-coupled lipid transmembrane transporter activity"/>
    <property type="evidence" value="ECO:0007669"/>
    <property type="project" value="TreeGrafter"/>
</dbReference>
<evidence type="ECO:0000256" key="5">
    <source>
        <dbReference type="ARBA" id="ARBA00022989"/>
    </source>
</evidence>
<keyword evidence="6 7" id="KW-0472">Membrane</keyword>
<dbReference type="InterPro" id="IPR003593">
    <property type="entry name" value="AAA+_ATPase"/>
</dbReference>
<evidence type="ECO:0000256" key="7">
    <source>
        <dbReference type="SAM" id="Phobius"/>
    </source>
</evidence>
<sequence length="608" mass="69931">MEEKAKLTKKEKLNFYFNRIVSELFKGKMKFITLTKVISGAVHPAMSVLVLKYILEMATNQKSNPRSIIIFSLIYFVFYIIFNILDNVMSNWALWTFIDKRINYVSLLLNKLTTMDHELYENPEYMLKSQKALNGFGGDNVGYQRCLTDSFEVLPKVLLALIFTAIIIQQSFIVVIVSILTVLLNFFISTKYTDFVQKNRDSRENAGRKMNTYINVTKDFSYGKDIRVYNLKDRLMKNIKKHVIGFMNAWEKELRYKFKLSFLENISISISDFISLSIFIYLTINGKMKIEDFVMIISLIVLFSNTIHNLKDSATSINTNLMYTIYGIEFIEENMNLNKDGKDIKLDGPITIKFDNVSYKYPGSEKFVFEDLSFEIDKGKRMALVGVNGAGKTTIVKLLTGLARPTAGNIYLNGIDSKEFSDKSIFDLFSVVFQETQPLALTIAENIACTEENIDYDRVEYSLKKVGLWEKVSSFEKGMDSNVLKALYDDGVILSGGENQKLMIARALYKEDSSVMIMDEPTSALDAFAEEKIYQEFDSYMGEKTAIFISHRLASTRFCDEIMFLDGGQIIDKGTHEDLLVRCDKYRDMFETQGKYYKEAKEENNETI</sequence>
<dbReference type="Gene3D" id="3.40.50.300">
    <property type="entry name" value="P-loop containing nucleotide triphosphate hydrolases"/>
    <property type="match status" value="1"/>
</dbReference>
<feature type="domain" description="ABC transporter" evidence="8">
    <location>
        <begin position="352"/>
        <end position="592"/>
    </location>
</feature>
<dbReference type="Pfam" id="PF00664">
    <property type="entry name" value="ABC_membrane"/>
    <property type="match status" value="1"/>
</dbReference>
<dbReference type="SUPFAM" id="SSF52540">
    <property type="entry name" value="P-loop containing nucleoside triphosphate hydrolases"/>
    <property type="match status" value="1"/>
</dbReference>
<keyword evidence="3" id="KW-0547">Nucleotide-binding</keyword>
<dbReference type="SMART" id="SM00382">
    <property type="entry name" value="AAA"/>
    <property type="match status" value="1"/>
</dbReference>
<evidence type="ECO:0000259" key="8">
    <source>
        <dbReference type="PROSITE" id="PS50893"/>
    </source>
</evidence>
<dbReference type="GeneID" id="96998470"/>
<dbReference type="PROSITE" id="PS50929">
    <property type="entry name" value="ABC_TM1F"/>
    <property type="match status" value="1"/>
</dbReference>
<dbReference type="GO" id="GO:0140359">
    <property type="term" value="F:ABC-type transporter activity"/>
    <property type="evidence" value="ECO:0007669"/>
    <property type="project" value="InterPro"/>
</dbReference>
<comment type="subcellular location">
    <subcellularLocation>
        <location evidence="1">Cell membrane</location>
        <topology evidence="1">Multi-pass membrane protein</topology>
    </subcellularLocation>
</comment>
<keyword evidence="5 7" id="KW-1133">Transmembrane helix</keyword>
<dbReference type="eggNOG" id="COG1132">
    <property type="taxonomic scope" value="Bacteria"/>
</dbReference>
<dbReference type="PROSITE" id="PS50893">
    <property type="entry name" value="ABC_TRANSPORTER_2"/>
    <property type="match status" value="1"/>
</dbReference>
<evidence type="ECO:0008006" key="12">
    <source>
        <dbReference type="Google" id="ProtNLM"/>
    </source>
</evidence>
<dbReference type="OrthoDB" id="9806127at2"/>
<proteinExistence type="predicted"/>
<evidence type="ECO:0000256" key="4">
    <source>
        <dbReference type="ARBA" id="ARBA00022840"/>
    </source>
</evidence>
<dbReference type="GO" id="GO:0005524">
    <property type="term" value="F:ATP binding"/>
    <property type="evidence" value="ECO:0007669"/>
    <property type="project" value="UniProtKB-KW"/>
</dbReference>
<feature type="transmembrane region" description="Helical" evidence="7">
    <location>
        <begin position="262"/>
        <end position="284"/>
    </location>
</feature>
<evidence type="ECO:0000256" key="3">
    <source>
        <dbReference type="ARBA" id="ARBA00022741"/>
    </source>
</evidence>
<evidence type="ECO:0000256" key="6">
    <source>
        <dbReference type="ARBA" id="ARBA00023136"/>
    </source>
</evidence>
<gene>
    <name evidence="10" type="ORF">HMPREF9709_00452</name>
</gene>
<name>H3NM91_9FIRM</name>
<keyword evidence="4" id="KW-0067">ATP-binding</keyword>
<evidence type="ECO:0000313" key="10">
    <source>
        <dbReference type="EMBL" id="EHR35500.1"/>
    </source>
</evidence>
<dbReference type="SUPFAM" id="SSF90123">
    <property type="entry name" value="ABC transporter transmembrane region"/>
    <property type="match status" value="1"/>
</dbReference>
<feature type="transmembrane region" description="Helical" evidence="7">
    <location>
        <begin position="157"/>
        <end position="188"/>
    </location>
</feature>